<feature type="compositionally biased region" description="Pro residues" evidence="2">
    <location>
        <begin position="184"/>
        <end position="195"/>
    </location>
</feature>
<evidence type="ECO:0000256" key="1">
    <source>
        <dbReference type="ARBA" id="ARBA00023002"/>
    </source>
</evidence>
<dbReference type="PANTHER" id="PTHR43539">
    <property type="entry name" value="FLAVIN-BINDING MONOOXYGENASE-LIKE PROTEIN (AFU_ORTHOLOGUE AFUA_4G09220)"/>
    <property type="match status" value="1"/>
</dbReference>
<dbReference type="PANTHER" id="PTHR43539:SF23">
    <property type="entry name" value="FAD-DEPENDENT OXIDOREDUCTASE DOMAIN-CONTAINING PROTEIN 2"/>
    <property type="match status" value="1"/>
</dbReference>
<evidence type="ECO:0000313" key="3">
    <source>
        <dbReference type="Proteomes" id="UP000095280"/>
    </source>
</evidence>
<name>A0A1I8I5T8_9PLAT</name>
<feature type="region of interest" description="Disordered" evidence="2">
    <location>
        <begin position="179"/>
        <end position="214"/>
    </location>
</feature>
<accession>A0A1I8I5T8</accession>
<dbReference type="SUPFAM" id="SSF51905">
    <property type="entry name" value="FAD/NAD(P)-binding domain"/>
    <property type="match status" value="2"/>
</dbReference>
<dbReference type="InterPro" id="IPR036188">
    <property type="entry name" value="FAD/NAD-bd_sf"/>
</dbReference>
<dbReference type="WBParaSite" id="maker-uti_cns_0010041-snap-gene-0.3-mRNA-1">
    <property type="protein sequence ID" value="maker-uti_cns_0010041-snap-gene-0.3-mRNA-1"/>
    <property type="gene ID" value="maker-uti_cns_0010041-snap-gene-0.3"/>
</dbReference>
<feature type="compositionally biased region" description="Low complexity" evidence="2">
    <location>
        <begin position="330"/>
        <end position="343"/>
    </location>
</feature>
<dbReference type="Proteomes" id="UP000095280">
    <property type="component" value="Unplaced"/>
</dbReference>
<evidence type="ECO:0000313" key="4">
    <source>
        <dbReference type="WBParaSite" id="maker-uti_cns_0010041-snap-gene-0.3-mRNA-1"/>
    </source>
</evidence>
<reference evidence="4" key="1">
    <citation type="submission" date="2016-11" db="UniProtKB">
        <authorList>
            <consortium name="WormBaseParasite"/>
        </authorList>
    </citation>
    <scope>IDENTIFICATION</scope>
</reference>
<dbReference type="Pfam" id="PF13738">
    <property type="entry name" value="Pyr_redox_3"/>
    <property type="match status" value="1"/>
</dbReference>
<dbReference type="GO" id="GO:0004497">
    <property type="term" value="F:monooxygenase activity"/>
    <property type="evidence" value="ECO:0007669"/>
    <property type="project" value="TreeGrafter"/>
</dbReference>
<keyword evidence="3" id="KW-1185">Reference proteome</keyword>
<sequence length="1801" mass="197848">KFSALLGTSPLASAPATFESQHTTRQSRKPSTIRVHRVTGPRRIGQLISRTAKVPLDVGFRHNHGSCSAMGCVQTELEVMQQLVQVESCRINQTGSVSPSLPRQPSSHMRNWLLVFIWRVAKVVVVVFFESIVACVTTANPKPRLFPALEPRQPLLLTPMGSLKNKINLNISSIKASEMMAKTTPPPPPPPPTTPLPSRFASSSSSASSTAGRTWNGSRLCAKYGTRPTQPGRTLLLPWLTPSTEPLHQHQQQGVVDMRPKLQQQVSFGLRPCVQTVGNARKGDRPKTVWRHPGVQAARKRVDSLRDALPLPLRQQRARQAARTVQKPQAAGAEPSGSSASTGWLQAEGDLSVRVGQNEKPIEARVALVEAVAMHKTPATLLTTFGLQSLGNSRLESSVLKNGESLNASIRLSSSVRLRTSSSMKSCRELIDLLTVELRSRPNWHELRPPFPTAAGAQQADDVGHSLRRAHCPITQDFVREALHCGGGPGINAAIDDGRRDRSQGQRSLEGAATSLFCKRVGQLVSREASVTWDPFDLDAFLRPSVLSIRTQSETVREAVVLCSAGANSKDLVLEDSRKSSSVLGMRGEPRPLVERARFPVREDVEAAALLKIFETKVGVRQMLALSHCPLGLESDAGVDETPGSFFCLTADENVQRRQKCGKKIAKITTTTVYSVKIPSSKPRPAHGVQVAAQARQVPSSFSSGSKLATGAEASLAELRSRHRVNVAIQVSQVLGNFLNRAKALQPRGRRLRRPFHREERRAGGRSSRRDRSSFSVQGRIAERNFLLQMLLLRGSSIRQTALPMHRQLDEQFQDLDKPHQGQADPHGQQATDLTKRGGQSAHRFVNNLQHREVFATDAQRQETAGHQLVADHQLGGFGVDGVGKIAAEDVQMRWHSVMALSVGPRQSSPVDAGEANLGQRAGVHVEAKLCNIREAALLMQYYPGAHDLRVRIDGHAVVAADAELVAQVKQHLHLDDRITGINAESVAIEPALIVHLTPAANCLTARTAHGQLTGAVSIFFSIWAQNRTQLLPVFPADVLQPAQLFGRLLHCGPIVSRSSPAVPVDGLAALQRQRHLVAHRDRRELSVQAVHVAWHLDDIESQVEVDDLLQVDGAADHQGGHEHQPEDLVAPAVCTDNARYAAQTGVAAEAQQDVSGALALSHSGVLIGLHLGALHRSRLMVGAVGLRTADAGYQYCIVGAGPAGLQLAQLMKAASSSYAVLERSPIAGSFFQSYPRHGKLISINKRWVDSRNTEYAMRHDWNSLLTEGSEPLLFRSYSQELFPPKEAMVAYLNDYWRVNNLNVHFNTTVIDVTRSTDGNGFRVSTRHASGSKKIYKCEVIVMATGLPNLRPGEFPGHEYTVGYDSVSLNRSDFDGKRLLIIGKGNSGFETAQHVYGQTRLTHLVGRQPVRFAWSTHYVGDLRAVNNELLDTYQLKSLDGLFEFDSVNIIKNARGELCLVNDDEEKLKSPDSTWDTDSRQYCYDLAVRATGFVWDSRPTAKLNVTSVFRGKYPRVGNNFESVDAPGIYFAGAGVHSLDFRQSAGGFVHGFRYTARALQRLLRVKHQGERWPAALVDRPLVGLLDALVRRINEGSGTYQMLSFLGDIVLLNRDRTAFTLLEEVPVRLLNSLPQVTGHPADGPVLVFVFEYGRNFSGPRADTFHEDRASCEIHNAHQCNFLHPVIYQYDRLPSDSADSRAKDGGKSGLPKPDRLLHLMEDFYTNFRQGQQLLPLAAFLEAAVIAQPAAALSVEHCSLRALLAGQWPQYCCQDLQKSPKSTGTNAFQWSSELLVSLKSHADFWF</sequence>
<proteinExistence type="predicted"/>
<organism evidence="3 4">
    <name type="scientific">Macrostomum lignano</name>
    <dbReference type="NCBI Taxonomy" id="282301"/>
    <lineage>
        <taxon>Eukaryota</taxon>
        <taxon>Metazoa</taxon>
        <taxon>Spiralia</taxon>
        <taxon>Lophotrochozoa</taxon>
        <taxon>Platyhelminthes</taxon>
        <taxon>Rhabditophora</taxon>
        <taxon>Macrostomorpha</taxon>
        <taxon>Macrostomida</taxon>
        <taxon>Macrostomidae</taxon>
        <taxon>Macrostomum</taxon>
    </lineage>
</organism>
<dbReference type="InterPro" id="IPR050982">
    <property type="entry name" value="Auxin_biosynth/cation_transpt"/>
</dbReference>
<dbReference type="GO" id="GO:0036503">
    <property type="term" value="P:ERAD pathway"/>
    <property type="evidence" value="ECO:0007669"/>
    <property type="project" value="TreeGrafter"/>
</dbReference>
<evidence type="ECO:0000256" key="2">
    <source>
        <dbReference type="SAM" id="MobiDB-lite"/>
    </source>
</evidence>
<feature type="compositionally biased region" description="Basic and acidic residues" evidence="2">
    <location>
        <begin position="757"/>
        <end position="773"/>
    </location>
</feature>
<keyword evidence="1" id="KW-0560">Oxidoreductase</keyword>
<feature type="region of interest" description="Disordered" evidence="2">
    <location>
        <begin position="817"/>
        <end position="840"/>
    </location>
</feature>
<dbReference type="Gene3D" id="3.50.50.60">
    <property type="entry name" value="FAD/NAD(P)-binding domain"/>
    <property type="match status" value="2"/>
</dbReference>
<feature type="region of interest" description="Disordered" evidence="2">
    <location>
        <begin position="315"/>
        <end position="344"/>
    </location>
</feature>
<protein>
    <submittedName>
        <fullName evidence="4">ANK_REP_REGION domain-containing protein</fullName>
    </submittedName>
</protein>
<feature type="region of interest" description="Disordered" evidence="2">
    <location>
        <begin position="13"/>
        <end position="33"/>
    </location>
</feature>
<dbReference type="GO" id="GO:0005788">
    <property type="term" value="C:endoplasmic reticulum lumen"/>
    <property type="evidence" value="ECO:0007669"/>
    <property type="project" value="TreeGrafter"/>
</dbReference>
<dbReference type="GO" id="GO:0050660">
    <property type="term" value="F:flavin adenine dinucleotide binding"/>
    <property type="evidence" value="ECO:0007669"/>
    <property type="project" value="TreeGrafter"/>
</dbReference>
<feature type="region of interest" description="Disordered" evidence="2">
    <location>
        <begin position="746"/>
        <end position="776"/>
    </location>
</feature>